<dbReference type="GO" id="GO:0055064">
    <property type="term" value="P:chloride ion homeostasis"/>
    <property type="evidence" value="ECO:0007669"/>
    <property type="project" value="TreeGrafter"/>
</dbReference>
<dbReference type="GO" id="GO:0045202">
    <property type="term" value="C:synapse"/>
    <property type="evidence" value="ECO:0007669"/>
    <property type="project" value="GOC"/>
</dbReference>
<dbReference type="GO" id="GO:0006884">
    <property type="term" value="P:cell volume homeostasis"/>
    <property type="evidence" value="ECO:0007669"/>
    <property type="project" value="TreeGrafter"/>
</dbReference>
<name>A0A915K1Z0_ROMCU</name>
<reference evidence="7" key="1">
    <citation type="submission" date="2022-11" db="UniProtKB">
        <authorList>
            <consortium name="WormBaseParasite"/>
        </authorList>
    </citation>
    <scope>IDENTIFICATION</scope>
</reference>
<keyword evidence="4 5" id="KW-0472">Membrane</keyword>
<evidence type="ECO:0000256" key="4">
    <source>
        <dbReference type="ARBA" id="ARBA00023136"/>
    </source>
</evidence>
<dbReference type="AlphaFoldDB" id="A0A915K1Z0"/>
<keyword evidence="2 5" id="KW-0812">Transmembrane</keyword>
<dbReference type="WBParaSite" id="nRc.2.0.1.t32823-RA">
    <property type="protein sequence ID" value="nRc.2.0.1.t32823-RA"/>
    <property type="gene ID" value="nRc.2.0.1.g32823"/>
</dbReference>
<dbReference type="GO" id="GO:0055075">
    <property type="term" value="P:potassium ion homeostasis"/>
    <property type="evidence" value="ECO:0007669"/>
    <property type="project" value="TreeGrafter"/>
</dbReference>
<protein>
    <submittedName>
        <fullName evidence="7">Uncharacterized protein</fullName>
    </submittedName>
</protein>
<evidence type="ECO:0000256" key="2">
    <source>
        <dbReference type="ARBA" id="ARBA00022692"/>
    </source>
</evidence>
<sequence length="66" mass="7775">MFMSNWIFAVLTIIIGAVVYKYIEYRGAEKEWGDGLRGLGLSAARYALLNLEHRTLHTKNWRYSFY</sequence>
<organism evidence="6 7">
    <name type="scientific">Romanomermis culicivorax</name>
    <name type="common">Nematode worm</name>
    <dbReference type="NCBI Taxonomy" id="13658"/>
    <lineage>
        <taxon>Eukaryota</taxon>
        <taxon>Metazoa</taxon>
        <taxon>Ecdysozoa</taxon>
        <taxon>Nematoda</taxon>
        <taxon>Enoplea</taxon>
        <taxon>Dorylaimia</taxon>
        <taxon>Mermithida</taxon>
        <taxon>Mermithoidea</taxon>
        <taxon>Mermithidae</taxon>
        <taxon>Romanomermis</taxon>
    </lineage>
</organism>
<evidence type="ECO:0000256" key="5">
    <source>
        <dbReference type="SAM" id="Phobius"/>
    </source>
</evidence>
<evidence type="ECO:0000313" key="6">
    <source>
        <dbReference type="Proteomes" id="UP000887565"/>
    </source>
</evidence>
<dbReference type="GO" id="GO:0007268">
    <property type="term" value="P:chemical synaptic transmission"/>
    <property type="evidence" value="ECO:0007669"/>
    <property type="project" value="TreeGrafter"/>
</dbReference>
<dbReference type="GO" id="GO:1990573">
    <property type="term" value="P:potassium ion import across plasma membrane"/>
    <property type="evidence" value="ECO:0007669"/>
    <property type="project" value="TreeGrafter"/>
</dbReference>
<keyword evidence="3 5" id="KW-1133">Transmembrane helix</keyword>
<proteinExistence type="predicted"/>
<evidence type="ECO:0000256" key="1">
    <source>
        <dbReference type="ARBA" id="ARBA00004141"/>
    </source>
</evidence>
<dbReference type="PANTHER" id="PTHR11827">
    <property type="entry name" value="SOLUTE CARRIER FAMILY 12, CATION COTRANSPORTERS"/>
    <property type="match status" value="1"/>
</dbReference>
<comment type="subcellular location">
    <subcellularLocation>
        <location evidence="1">Membrane</location>
        <topology evidence="1">Multi-pass membrane protein</topology>
    </subcellularLocation>
</comment>
<dbReference type="InterPro" id="IPR004842">
    <property type="entry name" value="SLC12A_fam"/>
</dbReference>
<dbReference type="GO" id="GO:0015379">
    <property type="term" value="F:potassium:chloride symporter activity"/>
    <property type="evidence" value="ECO:0007669"/>
    <property type="project" value="TreeGrafter"/>
</dbReference>
<dbReference type="PANTHER" id="PTHR11827:SF73">
    <property type="entry name" value="KAZACHOC, ISOFORM G"/>
    <property type="match status" value="1"/>
</dbReference>
<accession>A0A915K1Z0</accession>
<dbReference type="Proteomes" id="UP000887565">
    <property type="component" value="Unplaced"/>
</dbReference>
<keyword evidence="6" id="KW-1185">Reference proteome</keyword>
<evidence type="ECO:0000313" key="7">
    <source>
        <dbReference type="WBParaSite" id="nRc.2.0.1.t32823-RA"/>
    </source>
</evidence>
<dbReference type="GO" id="GO:0005886">
    <property type="term" value="C:plasma membrane"/>
    <property type="evidence" value="ECO:0007669"/>
    <property type="project" value="TreeGrafter"/>
</dbReference>
<feature type="transmembrane region" description="Helical" evidence="5">
    <location>
        <begin position="6"/>
        <end position="23"/>
    </location>
</feature>
<evidence type="ECO:0000256" key="3">
    <source>
        <dbReference type="ARBA" id="ARBA00022989"/>
    </source>
</evidence>